<name>A0A4U8PZ63_9FIRM</name>
<dbReference type="RefSeq" id="WP_047832054.1">
    <property type="nucleotide sequence ID" value="NZ_CAUSDN010000171.1"/>
</dbReference>
<dbReference type="Gene3D" id="1.10.357.10">
    <property type="entry name" value="Tetracycline Repressor, domain 2"/>
    <property type="match status" value="1"/>
</dbReference>
<dbReference type="SUPFAM" id="SSF46689">
    <property type="entry name" value="Homeodomain-like"/>
    <property type="match status" value="1"/>
</dbReference>
<protein>
    <recommendedName>
        <fullName evidence="3">HTH tetR-type domain-containing protein</fullName>
    </recommendedName>
</protein>
<dbReference type="Proteomes" id="UP000306509">
    <property type="component" value="Unassembled WGS sequence"/>
</dbReference>
<sequence length="176" mass="20163">MPPKSKLTRSDIVEKAFSLTRLMGYENITARLLAKELQCSTQPIFHIFKNMDELKKALYEKTRNYFTEVMLTPSSDPNTPLFLSMGLHYVALAQKEKHLFQLLCMSDSFQLNSIYQLAEGVPASVGAEVFTKMWIFTHGIASIAATNTTDLPEDEIRDLLIEVFKDFYKGQWNEII</sequence>
<dbReference type="EMBL" id="QGQD01000112">
    <property type="protein sequence ID" value="TLC97669.1"/>
    <property type="molecule type" value="Genomic_DNA"/>
</dbReference>
<comment type="caution">
    <text evidence="1">The sequence shown here is derived from an EMBL/GenBank/DDBJ whole genome shotgun (WGS) entry which is preliminary data.</text>
</comment>
<gene>
    <name evidence="1" type="ORF">DSM106044_05465</name>
</gene>
<keyword evidence="2" id="KW-1185">Reference proteome</keyword>
<dbReference type="SUPFAM" id="SSF48498">
    <property type="entry name" value="Tetracyclin repressor-like, C-terminal domain"/>
    <property type="match status" value="1"/>
</dbReference>
<dbReference type="InterPro" id="IPR036271">
    <property type="entry name" value="Tet_transcr_reg_TetR-rel_C_sf"/>
</dbReference>
<reference evidence="1 2" key="1">
    <citation type="journal article" date="2019" name="Anaerobe">
        <title>Detection of Robinsoniella peoriensis in multiple bone samples of a trauma patient.</title>
        <authorList>
            <person name="Schrottner P."/>
            <person name="Hartwich K."/>
            <person name="Bunk B."/>
            <person name="Schober I."/>
            <person name="Helbig S."/>
            <person name="Rudolph W.W."/>
            <person name="Gunzer F."/>
        </authorList>
    </citation>
    <scope>NUCLEOTIDE SEQUENCE [LARGE SCALE GENOMIC DNA]</scope>
    <source>
        <strain evidence="1 2">DSM 106044</strain>
    </source>
</reference>
<accession>A0A4U8PZ63</accession>
<organism evidence="1 2">
    <name type="scientific">Robinsoniella peoriensis</name>
    <dbReference type="NCBI Taxonomy" id="180332"/>
    <lineage>
        <taxon>Bacteria</taxon>
        <taxon>Bacillati</taxon>
        <taxon>Bacillota</taxon>
        <taxon>Clostridia</taxon>
        <taxon>Lachnospirales</taxon>
        <taxon>Lachnospiraceae</taxon>
        <taxon>Robinsoniella</taxon>
    </lineage>
</organism>
<dbReference type="STRING" id="180332.GCA_000797495_05343"/>
<evidence type="ECO:0000313" key="1">
    <source>
        <dbReference type="EMBL" id="TLC97669.1"/>
    </source>
</evidence>
<dbReference type="InterPro" id="IPR009057">
    <property type="entry name" value="Homeodomain-like_sf"/>
</dbReference>
<dbReference type="AlphaFoldDB" id="A0A4U8PZ63"/>
<evidence type="ECO:0000313" key="2">
    <source>
        <dbReference type="Proteomes" id="UP000306509"/>
    </source>
</evidence>
<proteinExistence type="predicted"/>
<evidence type="ECO:0008006" key="3">
    <source>
        <dbReference type="Google" id="ProtNLM"/>
    </source>
</evidence>